<sequence>MATAAQVSIFFECLFVTLPMPMFTAIAYQHDCAKMVTVISDFFQSMC</sequence>
<accession>I0GW91</accession>
<dbReference type="AlphaFoldDB" id="I0GW91"/>
<dbReference type="Proteomes" id="UP000007887">
    <property type="component" value="Plasmid pSRC1"/>
</dbReference>
<proteinExistence type="predicted"/>
<evidence type="ECO:0000313" key="2">
    <source>
        <dbReference type="Proteomes" id="UP000007887"/>
    </source>
</evidence>
<dbReference type="HOGENOM" id="CLU_3173089_0_0_9"/>
<evidence type="ECO:0000313" key="1">
    <source>
        <dbReference type="EMBL" id="BAL85028.1"/>
    </source>
</evidence>
<name>I0GW91_SELRL</name>
<gene>
    <name evidence="1" type="ordered locus">SELR_pSRC102210</name>
</gene>
<protein>
    <submittedName>
        <fullName evidence="1">Uncharacterized protein</fullName>
    </submittedName>
</protein>
<geneLocation type="plasmid" evidence="1 2">
    <name>pSRC1</name>
</geneLocation>
<keyword evidence="1" id="KW-0614">Plasmid</keyword>
<dbReference type="KEGG" id="sri:SELR_pSRC102210"/>
<organism evidence="1 2">
    <name type="scientific">Selenomonas ruminantium subsp. lactilytica (strain NBRC 103574 / TAM6421)</name>
    <dbReference type="NCBI Taxonomy" id="927704"/>
    <lineage>
        <taxon>Bacteria</taxon>
        <taxon>Bacillati</taxon>
        <taxon>Bacillota</taxon>
        <taxon>Negativicutes</taxon>
        <taxon>Selenomonadales</taxon>
        <taxon>Selenomonadaceae</taxon>
        <taxon>Selenomonas</taxon>
    </lineage>
</organism>
<dbReference type="EMBL" id="AP012299">
    <property type="protein sequence ID" value="BAL85028.1"/>
    <property type="molecule type" value="Genomic_DNA"/>
</dbReference>
<reference evidence="1 2" key="1">
    <citation type="submission" date="2011-10" db="EMBL/GenBank/DDBJ databases">
        <title>Whole genome sequence of Selenomonas ruminantium subsp. lactilytica TAM6421.</title>
        <authorList>
            <person name="Oguchi A."/>
            <person name="Ankai A."/>
            <person name="Kaneko J."/>
            <person name="Yamada-Narita S."/>
            <person name="Fukui S."/>
            <person name="Takahashi M."/>
            <person name="Onodera T."/>
            <person name="Kojima S."/>
            <person name="Fushimi T."/>
            <person name="Abe N."/>
            <person name="Kamio Y."/>
            <person name="Yamazaki S."/>
            <person name="Fujita N."/>
        </authorList>
    </citation>
    <scope>NUCLEOTIDE SEQUENCE [LARGE SCALE GENOMIC DNA]</scope>
    <source>
        <strain evidence="2">NBRC 103574 / TAM6421</strain>
        <plasmid evidence="1 2">pSRC1</plasmid>
    </source>
</reference>
<dbReference type="PATRIC" id="fig|927704.6.peg.3147"/>